<reference evidence="3" key="1">
    <citation type="submission" date="2020-05" db="EMBL/GenBank/DDBJ databases">
        <authorList>
            <person name="Chiriac C."/>
            <person name="Salcher M."/>
            <person name="Ghai R."/>
            <person name="Kavagutti S V."/>
        </authorList>
    </citation>
    <scope>NUCLEOTIDE SEQUENCE</scope>
</reference>
<sequence>MTNLTYTTNPFAQIQTIFNDPFFLGFGDQFVRWETNKKTTSSFPPYNVKKIDEDNFTIELAVAGYDRDELEINVEKDTLTIKSDKENDDKSEFMHRGIAGRNFTQHFTLGEYMNVKSASLENGLLIIKIERELPEEAKPKTIKIK</sequence>
<dbReference type="SUPFAM" id="SSF49764">
    <property type="entry name" value="HSP20-like chaperones"/>
    <property type="match status" value="1"/>
</dbReference>
<proteinExistence type="predicted"/>
<evidence type="ECO:0000313" key="3">
    <source>
        <dbReference type="EMBL" id="CAB5218198.1"/>
    </source>
</evidence>
<accession>A0A6J7WN13</accession>
<evidence type="ECO:0000256" key="1">
    <source>
        <dbReference type="ARBA" id="ARBA00023016"/>
    </source>
</evidence>
<feature type="domain" description="SHSP" evidence="2">
    <location>
        <begin position="37"/>
        <end position="145"/>
    </location>
</feature>
<dbReference type="EMBL" id="LR798257">
    <property type="protein sequence ID" value="CAB5218198.1"/>
    <property type="molecule type" value="Genomic_DNA"/>
</dbReference>
<keyword evidence="1 3" id="KW-0346">Stress response</keyword>
<evidence type="ECO:0000259" key="2">
    <source>
        <dbReference type="PROSITE" id="PS01031"/>
    </source>
</evidence>
<dbReference type="InterPro" id="IPR037913">
    <property type="entry name" value="ACD_IbpA/B"/>
</dbReference>
<dbReference type="PANTHER" id="PTHR47062:SF1">
    <property type="entry name" value="SMALL HEAT SHOCK PROTEIN IBPA"/>
    <property type="match status" value="1"/>
</dbReference>
<dbReference type="InterPro" id="IPR002068">
    <property type="entry name" value="A-crystallin/Hsp20_dom"/>
</dbReference>
<dbReference type="CDD" id="cd06470">
    <property type="entry name" value="ACD_IbpA-B_like"/>
    <property type="match status" value="1"/>
</dbReference>
<dbReference type="InterPro" id="IPR008978">
    <property type="entry name" value="HSP20-like_chaperone"/>
</dbReference>
<dbReference type="PROSITE" id="PS01031">
    <property type="entry name" value="SHSP"/>
    <property type="match status" value="1"/>
</dbReference>
<protein>
    <submittedName>
        <fullName evidence="3">IbpA Molecular chaperone (Small heat shock protein)</fullName>
    </submittedName>
</protein>
<organism evidence="3">
    <name type="scientific">uncultured Caudovirales phage</name>
    <dbReference type="NCBI Taxonomy" id="2100421"/>
    <lineage>
        <taxon>Viruses</taxon>
        <taxon>Duplodnaviria</taxon>
        <taxon>Heunggongvirae</taxon>
        <taxon>Uroviricota</taxon>
        <taxon>Caudoviricetes</taxon>
        <taxon>Peduoviridae</taxon>
        <taxon>Maltschvirus</taxon>
        <taxon>Maltschvirus maltsch</taxon>
    </lineage>
</organism>
<dbReference type="PANTHER" id="PTHR47062">
    <property type="match status" value="1"/>
</dbReference>
<dbReference type="Gene3D" id="2.60.40.790">
    <property type="match status" value="1"/>
</dbReference>
<gene>
    <name evidence="3" type="ORF">UFOVP204_80</name>
</gene>
<name>A0A6J7WN13_9CAUD</name>
<dbReference type="Pfam" id="PF00011">
    <property type="entry name" value="HSP20"/>
    <property type="match status" value="1"/>
</dbReference>